<gene>
    <name evidence="3" type="ORF">QCA50_010895</name>
</gene>
<feature type="transmembrane region" description="Helical" evidence="2">
    <location>
        <begin position="108"/>
        <end position="129"/>
    </location>
</feature>
<feature type="compositionally biased region" description="Polar residues" evidence="1">
    <location>
        <begin position="363"/>
        <end position="374"/>
    </location>
</feature>
<keyword evidence="2" id="KW-0472">Membrane</keyword>
<evidence type="ECO:0000256" key="1">
    <source>
        <dbReference type="SAM" id="MobiDB-lite"/>
    </source>
</evidence>
<evidence type="ECO:0000313" key="3">
    <source>
        <dbReference type="EMBL" id="KAK7686083.1"/>
    </source>
</evidence>
<dbReference type="Proteomes" id="UP001385951">
    <property type="component" value="Unassembled WGS sequence"/>
</dbReference>
<feature type="transmembrane region" description="Helical" evidence="2">
    <location>
        <begin position="173"/>
        <end position="192"/>
    </location>
</feature>
<comment type="caution">
    <text evidence="3">The sequence shown here is derived from an EMBL/GenBank/DDBJ whole genome shotgun (WGS) entry which is preliminary data.</text>
</comment>
<reference evidence="3 4" key="1">
    <citation type="submission" date="2022-09" db="EMBL/GenBank/DDBJ databases">
        <authorList>
            <person name="Palmer J.M."/>
        </authorList>
    </citation>
    <scope>NUCLEOTIDE SEQUENCE [LARGE SCALE GENOMIC DNA]</scope>
    <source>
        <strain evidence="3 4">DSM 7382</strain>
    </source>
</reference>
<feature type="transmembrane region" description="Helical" evidence="2">
    <location>
        <begin position="279"/>
        <end position="297"/>
    </location>
</feature>
<accession>A0AAW0FYD1</accession>
<feature type="transmembrane region" description="Helical" evidence="2">
    <location>
        <begin position="212"/>
        <end position="237"/>
    </location>
</feature>
<keyword evidence="2" id="KW-0812">Transmembrane</keyword>
<name>A0AAW0FYD1_9APHY</name>
<feature type="transmembrane region" description="Helical" evidence="2">
    <location>
        <begin position="249"/>
        <end position="273"/>
    </location>
</feature>
<feature type="region of interest" description="Disordered" evidence="1">
    <location>
        <begin position="355"/>
        <end position="374"/>
    </location>
</feature>
<sequence length="374" mass="42260">MESECVRDFRTIFWAFSPSSWYRSYDSLFRAYMYMGYQHRPGWGIIVSHKMVMSMGRDWNSLEELQQEQAAFLKLVHALAGLYFWEVAVSWEFEWAFLAGKKKFHWPMIFYFLGRYFQVFCIIGLLIVVNNTSGNLNCQGIFTFAQLTGQAAIGFASLNLAIRAMVVWYWKRYIVIPLILIILGHWALLMQGVKIQVKSTPQGCAVVDSHSITLPVTFAYTMSLDLCVLLLTTYQLVIVRGRRTQLMNLLFTDGLVYFGFAFLVHLPATIFMFLNLNPFMSVLFGFPTTVVSTVIACRAVRRLSDFATGGIQVSIGQRFTLSTTGFTGKPSGAISKQASGVHVQVDTFSTGDIMTEHKVGSTDPEQGSSVYNPR</sequence>
<evidence type="ECO:0000313" key="4">
    <source>
        <dbReference type="Proteomes" id="UP001385951"/>
    </source>
</evidence>
<feature type="transmembrane region" description="Helical" evidence="2">
    <location>
        <begin position="141"/>
        <end position="161"/>
    </location>
</feature>
<organism evidence="3 4">
    <name type="scientific">Cerrena zonata</name>
    <dbReference type="NCBI Taxonomy" id="2478898"/>
    <lineage>
        <taxon>Eukaryota</taxon>
        <taxon>Fungi</taxon>
        <taxon>Dikarya</taxon>
        <taxon>Basidiomycota</taxon>
        <taxon>Agaricomycotina</taxon>
        <taxon>Agaricomycetes</taxon>
        <taxon>Polyporales</taxon>
        <taxon>Cerrenaceae</taxon>
        <taxon>Cerrena</taxon>
    </lineage>
</organism>
<evidence type="ECO:0000256" key="2">
    <source>
        <dbReference type="SAM" id="Phobius"/>
    </source>
</evidence>
<keyword evidence="4" id="KW-1185">Reference proteome</keyword>
<keyword evidence="2" id="KW-1133">Transmembrane helix</keyword>
<evidence type="ECO:0008006" key="5">
    <source>
        <dbReference type="Google" id="ProtNLM"/>
    </source>
</evidence>
<dbReference type="AlphaFoldDB" id="A0AAW0FYD1"/>
<proteinExistence type="predicted"/>
<protein>
    <recommendedName>
        <fullName evidence="5">Transmembrane protein</fullName>
    </recommendedName>
</protein>
<dbReference type="EMBL" id="JASBNA010000018">
    <property type="protein sequence ID" value="KAK7686083.1"/>
    <property type="molecule type" value="Genomic_DNA"/>
</dbReference>